<evidence type="ECO:0000256" key="16">
    <source>
        <dbReference type="ARBA" id="ARBA00023209"/>
    </source>
</evidence>
<evidence type="ECO:0000256" key="20">
    <source>
        <dbReference type="ARBA" id="ARBA00032253"/>
    </source>
</evidence>
<evidence type="ECO:0000256" key="17">
    <source>
        <dbReference type="ARBA" id="ARBA00023264"/>
    </source>
</evidence>
<dbReference type="AlphaFoldDB" id="A0A059XL96"/>
<keyword evidence="12 24" id="KW-0548">Nucleotidyltransferase</keyword>
<keyword evidence="25" id="KW-1185">Reference proteome</keyword>
<evidence type="ECO:0000256" key="1">
    <source>
        <dbReference type="ARBA" id="ARBA00001698"/>
    </source>
</evidence>
<organism evidence="24 25">
    <name type="scientific">Mycoplasmopsis californica</name>
    <dbReference type="NCBI Taxonomy" id="2113"/>
    <lineage>
        <taxon>Bacteria</taxon>
        <taxon>Bacillati</taxon>
        <taxon>Mycoplasmatota</taxon>
        <taxon>Mycoplasmoidales</taxon>
        <taxon>Metamycoplasmataceae</taxon>
        <taxon>Mycoplasmopsis</taxon>
    </lineage>
</organism>
<evidence type="ECO:0000256" key="13">
    <source>
        <dbReference type="ARBA" id="ARBA00022989"/>
    </source>
</evidence>
<dbReference type="KEGG" id="mcr:MCFN_00425"/>
<evidence type="ECO:0000256" key="23">
    <source>
        <dbReference type="ARBA" id="ARBA00033406"/>
    </source>
</evidence>
<evidence type="ECO:0000256" key="5">
    <source>
        <dbReference type="ARBA" id="ARBA00010185"/>
    </source>
</evidence>
<keyword evidence="16" id="KW-0594">Phospholipid biosynthesis</keyword>
<evidence type="ECO:0000256" key="7">
    <source>
        <dbReference type="ARBA" id="ARBA00019373"/>
    </source>
</evidence>
<dbReference type="EC" id="2.7.7.41" evidence="6"/>
<dbReference type="GO" id="GO:0005886">
    <property type="term" value="C:plasma membrane"/>
    <property type="evidence" value="ECO:0007669"/>
    <property type="project" value="UniProtKB-SubCell"/>
</dbReference>
<evidence type="ECO:0000256" key="19">
    <source>
        <dbReference type="ARBA" id="ARBA00031825"/>
    </source>
</evidence>
<accession>A0A059XL96</accession>
<evidence type="ECO:0000256" key="9">
    <source>
        <dbReference type="ARBA" id="ARBA00022516"/>
    </source>
</evidence>
<evidence type="ECO:0000256" key="10">
    <source>
        <dbReference type="ARBA" id="ARBA00022679"/>
    </source>
</evidence>
<sequence length="313" mass="35696">MNKFLVKRIMPGILFVVILLAMLIPLSIFSHSNLVARIFSFVFIWTILSMIAWEFFTAQRLKIYWSITLTFLFSIVAFLPLIETTIPWMTSPKIEQEKSSILLARFISYLSMDPFIILVALAISILFVIIELFTRTNTRPVDRFTRFLLAFITTYILAIFSKVFHALIVFEGQWKYWLSISLIAASVDTFGYLFGSMFGKKWTSVPFAPHISPRKTWEGFVGSIFIGTATGFGLVFAFDLFNHISLKIAFALISPFVAVIGDLYFSAIKRLNGIKDYSKIMLGHGGILDRLDSISFVCVFTYIILLINTIFVV</sequence>
<keyword evidence="17" id="KW-1208">Phospholipid metabolism</keyword>
<comment type="pathway">
    <text evidence="3">Phospholipid metabolism; CDP-diacylglycerol biosynthesis; CDP-diacylglycerol from sn-glycerol 3-phosphate: step 3/3.</text>
</comment>
<keyword evidence="13" id="KW-1133">Transmembrane helix</keyword>
<keyword evidence="14" id="KW-0443">Lipid metabolism</keyword>
<evidence type="ECO:0000256" key="18">
    <source>
        <dbReference type="ARBA" id="ARBA00029893"/>
    </source>
</evidence>
<dbReference type="OrthoDB" id="9799199at2"/>
<evidence type="ECO:0000256" key="8">
    <source>
        <dbReference type="ARBA" id="ARBA00022475"/>
    </source>
</evidence>
<reference evidence="24 25" key="1">
    <citation type="journal article" date="2014" name="Genome Announc.">
        <title>Complete Genome Sequence of the Bovine Mastitis Pathogen Mycoplasma californicum Strain ST-6T (ATCC 33461T).</title>
        <authorList>
            <person name="Calcutt M.J."/>
            <person name="Foecking M.F."/>
            <person name="Fox L.K."/>
        </authorList>
    </citation>
    <scope>NUCLEOTIDE SEQUENCE [LARGE SCALE GENOMIC DNA]</scope>
    <source>
        <strain evidence="24 25">ST-6</strain>
    </source>
</reference>
<keyword evidence="8" id="KW-1003">Cell membrane</keyword>
<evidence type="ECO:0000313" key="24">
    <source>
        <dbReference type="EMBL" id="AIA29259.1"/>
    </source>
</evidence>
<evidence type="ECO:0000256" key="11">
    <source>
        <dbReference type="ARBA" id="ARBA00022692"/>
    </source>
</evidence>
<name>A0A059XL96_9BACT</name>
<keyword evidence="11" id="KW-0812">Transmembrane</keyword>
<dbReference type="PANTHER" id="PTHR46382">
    <property type="entry name" value="PHOSPHATIDATE CYTIDYLYLTRANSFERASE"/>
    <property type="match status" value="1"/>
</dbReference>
<evidence type="ECO:0000256" key="22">
    <source>
        <dbReference type="ARBA" id="ARBA00032743"/>
    </source>
</evidence>
<dbReference type="GO" id="GO:0016024">
    <property type="term" value="P:CDP-diacylglycerol biosynthetic process"/>
    <property type="evidence" value="ECO:0007669"/>
    <property type="project" value="TreeGrafter"/>
</dbReference>
<comment type="pathway">
    <text evidence="4">Lipid metabolism.</text>
</comment>
<comment type="subcellular location">
    <subcellularLocation>
        <location evidence="2">Cell membrane</location>
        <topology evidence="2">Multi-pass membrane protein</topology>
    </subcellularLocation>
</comment>
<comment type="catalytic activity">
    <reaction evidence="1">
        <text>a 1,2-diacyl-sn-glycero-3-phosphate + CTP + H(+) = a CDP-1,2-diacyl-sn-glycerol + diphosphate</text>
        <dbReference type="Rhea" id="RHEA:16229"/>
        <dbReference type="ChEBI" id="CHEBI:15378"/>
        <dbReference type="ChEBI" id="CHEBI:33019"/>
        <dbReference type="ChEBI" id="CHEBI:37563"/>
        <dbReference type="ChEBI" id="CHEBI:58332"/>
        <dbReference type="ChEBI" id="CHEBI:58608"/>
        <dbReference type="EC" id="2.7.7.41"/>
    </reaction>
</comment>
<gene>
    <name evidence="24" type="primary">cdsA</name>
    <name evidence="24" type="ORF">MCFN_00425</name>
</gene>
<keyword evidence="15" id="KW-0472">Membrane</keyword>
<evidence type="ECO:0000256" key="21">
    <source>
        <dbReference type="ARBA" id="ARBA00032396"/>
    </source>
</evidence>
<evidence type="ECO:0000256" key="12">
    <source>
        <dbReference type="ARBA" id="ARBA00022695"/>
    </source>
</evidence>
<dbReference type="eggNOG" id="COG4589">
    <property type="taxonomic scope" value="Bacteria"/>
</dbReference>
<dbReference type="Pfam" id="PF01148">
    <property type="entry name" value="CTP_transf_1"/>
    <property type="match status" value="1"/>
</dbReference>
<dbReference type="EMBL" id="CP007521">
    <property type="protein sequence ID" value="AIA29259.1"/>
    <property type="molecule type" value="Genomic_DNA"/>
</dbReference>
<evidence type="ECO:0000313" key="25">
    <source>
        <dbReference type="Proteomes" id="UP000027088"/>
    </source>
</evidence>
<evidence type="ECO:0000256" key="3">
    <source>
        <dbReference type="ARBA" id="ARBA00005119"/>
    </source>
</evidence>
<protein>
    <recommendedName>
        <fullName evidence="7">Phosphatidate cytidylyltransferase</fullName>
        <ecNumber evidence="6">2.7.7.41</ecNumber>
    </recommendedName>
    <alternativeName>
        <fullName evidence="20">CDP-DAG synthase</fullName>
    </alternativeName>
    <alternativeName>
        <fullName evidence="22">CDP-DG synthase</fullName>
    </alternativeName>
    <alternativeName>
        <fullName evidence="18">CDP-diacylglycerol synthase</fullName>
    </alternativeName>
    <alternativeName>
        <fullName evidence="21">CDP-diglyceride pyrophosphorylase</fullName>
    </alternativeName>
    <alternativeName>
        <fullName evidence="23">CDP-diglyceride synthase</fullName>
    </alternativeName>
    <alternativeName>
        <fullName evidence="19">CTP:phosphatidate cytidylyltransferase</fullName>
    </alternativeName>
</protein>
<proteinExistence type="inferred from homology"/>
<dbReference type="PANTHER" id="PTHR46382:SF1">
    <property type="entry name" value="PHOSPHATIDATE CYTIDYLYLTRANSFERASE"/>
    <property type="match status" value="1"/>
</dbReference>
<evidence type="ECO:0000256" key="4">
    <source>
        <dbReference type="ARBA" id="ARBA00005189"/>
    </source>
</evidence>
<evidence type="ECO:0000256" key="15">
    <source>
        <dbReference type="ARBA" id="ARBA00023136"/>
    </source>
</evidence>
<evidence type="ECO:0000256" key="6">
    <source>
        <dbReference type="ARBA" id="ARBA00012487"/>
    </source>
</evidence>
<evidence type="ECO:0000256" key="2">
    <source>
        <dbReference type="ARBA" id="ARBA00004651"/>
    </source>
</evidence>
<dbReference type="GO" id="GO:0004605">
    <property type="term" value="F:phosphatidate cytidylyltransferase activity"/>
    <property type="evidence" value="ECO:0007669"/>
    <property type="project" value="UniProtKB-EC"/>
</dbReference>
<keyword evidence="9" id="KW-0444">Lipid biosynthesis</keyword>
<evidence type="ECO:0000256" key="14">
    <source>
        <dbReference type="ARBA" id="ARBA00023098"/>
    </source>
</evidence>
<comment type="similarity">
    <text evidence="5">Belongs to the CDS family.</text>
</comment>
<dbReference type="Proteomes" id="UP000027088">
    <property type="component" value="Chromosome"/>
</dbReference>
<keyword evidence="10 24" id="KW-0808">Transferase</keyword>